<dbReference type="Pfam" id="PF00347">
    <property type="entry name" value="Ribosomal_L6"/>
    <property type="match status" value="2"/>
</dbReference>
<dbReference type="STRING" id="1581557.BN1208_0227"/>
<keyword evidence="2 4" id="KW-0689">Ribosomal protein</keyword>
<keyword evidence="4 6" id="KW-0694">RNA-binding</keyword>
<dbReference type="InterPro" id="IPR002358">
    <property type="entry name" value="Ribosomal_uL6_CS"/>
</dbReference>
<dbReference type="KEGG" id="mbat:BN1208_0227"/>
<dbReference type="GO" id="GO:0022625">
    <property type="term" value="C:cytosolic large ribosomal subunit"/>
    <property type="evidence" value="ECO:0007669"/>
    <property type="project" value="UniProtKB-UniRule"/>
</dbReference>
<dbReference type="InterPro" id="IPR000702">
    <property type="entry name" value="Ribosomal_uL6-like"/>
</dbReference>
<evidence type="ECO:0000313" key="9">
    <source>
        <dbReference type="Proteomes" id="UP000064007"/>
    </source>
</evidence>
<evidence type="ECO:0000256" key="6">
    <source>
        <dbReference type="RuleBase" id="RU003870"/>
    </source>
</evidence>
<dbReference type="Gene3D" id="3.90.930.12">
    <property type="entry name" value="Ribosomal protein L6, alpha-beta domain"/>
    <property type="match status" value="2"/>
</dbReference>
<reference evidence="9" key="1">
    <citation type="submission" date="2014-12" db="EMBL/GenBank/DDBJ databases">
        <authorList>
            <person name="Salcher M.M."/>
        </authorList>
    </citation>
    <scope>NUCLEOTIDE SEQUENCE [LARGE SCALE GENOMIC DNA]</scope>
    <source>
        <strain evidence="9">MMS-10A-171</strain>
    </source>
</reference>
<dbReference type="PIRSF" id="PIRSF002162">
    <property type="entry name" value="Ribosomal_L6"/>
    <property type="match status" value="1"/>
</dbReference>
<protein>
    <recommendedName>
        <fullName evidence="4">Large ribosomal subunit protein uL6</fullName>
    </recommendedName>
</protein>
<sequence length="177" mass="19144">MSRIANAPVTIPPKVEVSINDLNISISGPMGKLNQFITSNVKLNNDGQVITFAAADESQQANAMAGTMRALVANMMKGVSEGFVRKLTLIGVGYKAQAQGANLNLDLGFSHPVNYKMPEGIKVETPSQTEIILKGSDKQLIGQVAAQIRAYRPPEPYKGKGVRYSDENVIIKETKKK</sequence>
<gene>
    <name evidence="4 8" type="primary">rplF</name>
    <name evidence="8" type="ORF">BN1208_0227</name>
</gene>
<dbReference type="InterPro" id="IPR036789">
    <property type="entry name" value="Ribosomal_uL6-like_a/b-dom_sf"/>
</dbReference>
<dbReference type="GO" id="GO:0002181">
    <property type="term" value="P:cytoplasmic translation"/>
    <property type="evidence" value="ECO:0007669"/>
    <property type="project" value="TreeGrafter"/>
</dbReference>
<dbReference type="GO" id="GO:0019843">
    <property type="term" value="F:rRNA binding"/>
    <property type="evidence" value="ECO:0007669"/>
    <property type="project" value="UniProtKB-UniRule"/>
</dbReference>
<dbReference type="OrthoDB" id="9805007at2"/>
<evidence type="ECO:0000256" key="4">
    <source>
        <dbReference type="HAMAP-Rule" id="MF_01365"/>
    </source>
</evidence>
<feature type="domain" description="Large ribosomal subunit protein uL6 alpha-beta" evidence="7">
    <location>
        <begin position="11"/>
        <end position="82"/>
    </location>
</feature>
<keyword evidence="9" id="KW-1185">Reference proteome</keyword>
<evidence type="ECO:0000256" key="1">
    <source>
        <dbReference type="ARBA" id="ARBA00009356"/>
    </source>
</evidence>
<evidence type="ECO:0000256" key="2">
    <source>
        <dbReference type="ARBA" id="ARBA00022980"/>
    </source>
</evidence>
<evidence type="ECO:0000256" key="5">
    <source>
        <dbReference type="RuleBase" id="RU003869"/>
    </source>
</evidence>
<evidence type="ECO:0000259" key="7">
    <source>
        <dbReference type="Pfam" id="PF00347"/>
    </source>
</evidence>
<dbReference type="EMBL" id="LN827929">
    <property type="protein sequence ID" value="CEZ19121.1"/>
    <property type="molecule type" value="Genomic_DNA"/>
</dbReference>
<dbReference type="RefSeq" id="WP_046486998.1">
    <property type="nucleotide sequence ID" value="NZ_LN827929.1"/>
</dbReference>
<dbReference type="FunFam" id="3.90.930.12:FF:000001">
    <property type="entry name" value="50S ribosomal protein L6"/>
    <property type="match status" value="1"/>
</dbReference>
<feature type="domain" description="Large ribosomal subunit protein uL6 alpha-beta" evidence="7">
    <location>
        <begin position="90"/>
        <end position="164"/>
    </location>
</feature>
<comment type="similarity">
    <text evidence="1 4 5">Belongs to the universal ribosomal protein uL6 family.</text>
</comment>
<proteinExistence type="inferred from homology"/>
<name>A0A0D6EUD2_9PROT</name>
<dbReference type="NCBIfam" id="TIGR03654">
    <property type="entry name" value="L6_bact"/>
    <property type="match status" value="1"/>
</dbReference>
<dbReference type="HOGENOM" id="CLU_065464_1_2_4"/>
<dbReference type="PRINTS" id="PR00059">
    <property type="entry name" value="RIBOSOMALL6"/>
</dbReference>
<dbReference type="GO" id="GO:0003735">
    <property type="term" value="F:structural constituent of ribosome"/>
    <property type="evidence" value="ECO:0007669"/>
    <property type="project" value="UniProtKB-UniRule"/>
</dbReference>
<comment type="function">
    <text evidence="4 6">This protein binds to the 23S rRNA, and is important in its secondary structure. It is located near the subunit interface in the base of the L7/L12 stalk, and near the tRNA binding site of the peptidyltransferase center.</text>
</comment>
<dbReference type="InterPro" id="IPR020040">
    <property type="entry name" value="Ribosomal_uL6_a/b-dom"/>
</dbReference>
<keyword evidence="3 4" id="KW-0687">Ribonucleoprotein</keyword>
<dbReference type="PANTHER" id="PTHR11655:SF14">
    <property type="entry name" value="LARGE RIBOSOMAL SUBUNIT PROTEIN UL6M"/>
    <property type="match status" value="1"/>
</dbReference>
<dbReference type="PROSITE" id="PS00525">
    <property type="entry name" value="RIBOSOMAL_L6_1"/>
    <property type="match status" value="1"/>
</dbReference>
<dbReference type="SUPFAM" id="SSF56053">
    <property type="entry name" value="Ribosomal protein L6"/>
    <property type="match status" value="2"/>
</dbReference>
<evidence type="ECO:0000313" key="8">
    <source>
        <dbReference type="EMBL" id="CEZ19121.1"/>
    </source>
</evidence>
<keyword evidence="4 6" id="KW-0699">rRNA-binding</keyword>
<dbReference type="InterPro" id="IPR019906">
    <property type="entry name" value="Ribosomal_uL6_bac-type"/>
</dbReference>
<organism evidence="8 9">
    <name type="scientific">Candidatus Methylopumilus planktonicus</name>
    <dbReference type="NCBI Taxonomy" id="1581557"/>
    <lineage>
        <taxon>Bacteria</taxon>
        <taxon>Pseudomonadati</taxon>
        <taxon>Pseudomonadota</taxon>
        <taxon>Betaproteobacteria</taxon>
        <taxon>Nitrosomonadales</taxon>
        <taxon>Methylophilaceae</taxon>
        <taxon>Candidatus Methylopumilus</taxon>
    </lineage>
</organism>
<dbReference type="PANTHER" id="PTHR11655">
    <property type="entry name" value="60S/50S RIBOSOMAL PROTEIN L6/L9"/>
    <property type="match status" value="1"/>
</dbReference>
<comment type="subunit">
    <text evidence="4">Part of the 50S ribosomal subunit.</text>
</comment>
<dbReference type="HAMAP" id="MF_01365_B">
    <property type="entry name" value="Ribosomal_uL6_B"/>
    <property type="match status" value="1"/>
</dbReference>
<evidence type="ECO:0000256" key="3">
    <source>
        <dbReference type="ARBA" id="ARBA00023274"/>
    </source>
</evidence>
<accession>A0A0D6EUD2</accession>
<dbReference type="Proteomes" id="UP000064007">
    <property type="component" value="Chromosome 1"/>
</dbReference>
<dbReference type="AlphaFoldDB" id="A0A0D6EUD2"/>